<gene>
    <name evidence="3" type="ORF">BI350_16430</name>
</gene>
<dbReference type="Proteomes" id="UP000185746">
    <property type="component" value="Chromosome"/>
</dbReference>
<dbReference type="AlphaFoldDB" id="A0A1D8JJT9"/>
<feature type="domain" description="Metallo-beta-lactamase" evidence="2">
    <location>
        <begin position="18"/>
        <end position="189"/>
    </location>
</feature>
<dbReference type="Pfam" id="PF12706">
    <property type="entry name" value="Lactamase_B_2"/>
    <property type="match status" value="1"/>
</dbReference>
<accession>A0A1D8JJT9</accession>
<dbReference type="RefSeq" id="WP_075529141.1">
    <property type="nucleotide sequence ID" value="NZ_CP017560.1"/>
</dbReference>
<evidence type="ECO:0000313" key="4">
    <source>
        <dbReference type="Proteomes" id="UP000185746"/>
    </source>
</evidence>
<keyword evidence="1" id="KW-0862">Zinc</keyword>
<dbReference type="InterPro" id="IPR036866">
    <property type="entry name" value="RibonucZ/Hydroxyglut_hydro"/>
</dbReference>
<dbReference type="CDD" id="cd07716">
    <property type="entry name" value="RNaseZ_short-form-like_MBL-fold"/>
    <property type="match status" value="1"/>
</dbReference>
<dbReference type="InterPro" id="IPR001279">
    <property type="entry name" value="Metallo-B-lactamas"/>
</dbReference>
<dbReference type="SUPFAM" id="SSF56281">
    <property type="entry name" value="Metallo-hydrolase/oxidoreductase"/>
    <property type="match status" value="1"/>
</dbReference>
<proteinExistence type="predicted"/>
<dbReference type="PANTHER" id="PTHR46018:SF4">
    <property type="entry name" value="METALLO-HYDROLASE YHFI-RELATED"/>
    <property type="match status" value="1"/>
</dbReference>
<reference evidence="3 4" key="1">
    <citation type="submission" date="2016-09" db="EMBL/GenBank/DDBJ databases">
        <title>Complete genome sequence of the Lysinibacillus sphaericus LMG 22257, a specie of Bacillus with ureolytic activity that can effectively biodeposit calcium carbonate.</title>
        <authorList>
            <person name="Yan W."/>
        </authorList>
    </citation>
    <scope>NUCLEOTIDE SEQUENCE [LARGE SCALE GENOMIC DNA]</scope>
    <source>
        <strain evidence="3 4">LMG 22257</strain>
    </source>
</reference>
<evidence type="ECO:0000259" key="2">
    <source>
        <dbReference type="SMART" id="SM00849"/>
    </source>
</evidence>
<dbReference type="GO" id="GO:0042781">
    <property type="term" value="F:3'-tRNA processing endoribonuclease activity"/>
    <property type="evidence" value="ECO:0007669"/>
    <property type="project" value="TreeGrafter"/>
</dbReference>
<dbReference type="Gene3D" id="3.60.15.10">
    <property type="entry name" value="Ribonuclease Z/Hydroxyacylglutathione hydrolase-like"/>
    <property type="match status" value="1"/>
</dbReference>
<evidence type="ECO:0000313" key="3">
    <source>
        <dbReference type="EMBL" id="AOV08976.1"/>
    </source>
</evidence>
<organism evidence="3 4">
    <name type="scientific">Sporosarcina ureilytica</name>
    <dbReference type="NCBI Taxonomy" id="298596"/>
    <lineage>
        <taxon>Bacteria</taxon>
        <taxon>Bacillati</taxon>
        <taxon>Bacillota</taxon>
        <taxon>Bacilli</taxon>
        <taxon>Bacillales</taxon>
        <taxon>Caryophanaceae</taxon>
        <taxon>Sporosarcina</taxon>
    </lineage>
</organism>
<dbReference type="EMBL" id="CP017560">
    <property type="protein sequence ID" value="AOV08976.1"/>
    <property type="molecule type" value="Genomic_DNA"/>
</dbReference>
<keyword evidence="4" id="KW-1185">Reference proteome</keyword>
<protein>
    <recommendedName>
        <fullName evidence="2">Metallo-beta-lactamase domain-containing protein</fullName>
    </recommendedName>
</protein>
<dbReference type="PANTHER" id="PTHR46018">
    <property type="entry name" value="ZINC PHOSPHODIESTERASE ELAC PROTEIN 1"/>
    <property type="match status" value="1"/>
</dbReference>
<evidence type="ECO:0000256" key="1">
    <source>
        <dbReference type="ARBA" id="ARBA00022833"/>
    </source>
</evidence>
<dbReference type="KEGG" id="surl:BI350_16430"/>
<sequence length="251" mass="27761">MKLIPIGIWGGYPKANEATSAFLLEHEGFHCLIDCGSGVLSSLQNYLPLEQLDAVVLTHYHADHIADVGSLQYSRLIQYYLNQSPQILPIYGHTEDEEQFAKLSYKEMTVGMAIHEGNEIKIGPFKVSFCRTKHPVYCLALKFTVDGRSVVFTADTEWHEDLVDFARGTNLLVSEANLYEEHIGVAPGHMGGSEAGKLAQLAGANQLLLTHLPLHGDVNEILHAAQEQFSGETEIAKVGKNYTILEEQSLK</sequence>
<name>A0A1D8JJT9_9BACL</name>
<dbReference type="SMART" id="SM00849">
    <property type="entry name" value="Lactamase_B"/>
    <property type="match status" value="1"/>
</dbReference>